<gene>
    <name evidence="1" type="ORF">NC661_14605</name>
</gene>
<proteinExistence type="predicted"/>
<sequence length="196" mass="22060">MNFPQIRLQSQMAKIQLNTTDSVQTIEQPKATQSIQQSKANMQIHTSPSRLTIDQTQAWEDMNIKHVSRMIEDAAQAGRQDAAKGTTRRVREGVELMQIENNGNPIARQAKQNSEGEPKQFNIGWIPSHGAVKIDYQPSNVDIDVNVSKPNIQTQINKPKINYQPGSVDVDIAQRNSLDIDFDNLKHVGINFEMTI</sequence>
<name>A0A9X3WK74_9BACI</name>
<evidence type="ECO:0000313" key="2">
    <source>
        <dbReference type="Proteomes" id="UP001145072"/>
    </source>
</evidence>
<dbReference type="RefSeq" id="WP_259870833.1">
    <property type="nucleotide sequence ID" value="NZ_JAMQJZ010000012.1"/>
</dbReference>
<dbReference type="InterPro" id="IPR045527">
    <property type="entry name" value="DUF6470"/>
</dbReference>
<evidence type="ECO:0000313" key="1">
    <source>
        <dbReference type="EMBL" id="MDC3421602.1"/>
    </source>
</evidence>
<dbReference type="EMBL" id="JAMQJZ010000012">
    <property type="protein sequence ID" value="MDC3421602.1"/>
    <property type="molecule type" value="Genomic_DNA"/>
</dbReference>
<dbReference type="AlphaFoldDB" id="A0A9X3WK74"/>
<reference evidence="1" key="1">
    <citation type="submission" date="2022-06" db="EMBL/GenBank/DDBJ databases">
        <title>Aquibacillus sp. a new bacterium isolated from soil saline samples.</title>
        <authorList>
            <person name="Galisteo C."/>
            <person name="De La Haba R."/>
            <person name="Sanchez-Porro C."/>
            <person name="Ventosa A."/>
        </authorList>
    </citation>
    <scope>NUCLEOTIDE SEQUENCE</scope>
    <source>
        <strain evidence="1">JCM 12387</strain>
    </source>
</reference>
<keyword evidence="2" id="KW-1185">Reference proteome</keyword>
<accession>A0A9X3WK74</accession>
<dbReference type="Pfam" id="PF20074">
    <property type="entry name" value="DUF6470"/>
    <property type="match status" value="1"/>
</dbReference>
<dbReference type="Proteomes" id="UP001145072">
    <property type="component" value="Unassembled WGS sequence"/>
</dbReference>
<organism evidence="1 2">
    <name type="scientific">Aquibacillus koreensis</name>
    <dbReference type="NCBI Taxonomy" id="279446"/>
    <lineage>
        <taxon>Bacteria</taxon>
        <taxon>Bacillati</taxon>
        <taxon>Bacillota</taxon>
        <taxon>Bacilli</taxon>
        <taxon>Bacillales</taxon>
        <taxon>Bacillaceae</taxon>
        <taxon>Aquibacillus</taxon>
    </lineage>
</organism>
<protein>
    <submittedName>
        <fullName evidence="1">DUF6470 family protein</fullName>
    </submittedName>
</protein>
<comment type="caution">
    <text evidence="1">The sequence shown here is derived from an EMBL/GenBank/DDBJ whole genome shotgun (WGS) entry which is preliminary data.</text>
</comment>